<gene>
    <name evidence="11" type="primary">LOC106812951</name>
</gene>
<evidence type="ECO:0000256" key="6">
    <source>
        <dbReference type="ARBA" id="ARBA00022833"/>
    </source>
</evidence>
<dbReference type="RefSeq" id="XP_014672456.1">
    <property type="nucleotide sequence ID" value="XM_014816970.1"/>
</dbReference>
<name>A0ABM1EJT5_PRICU</name>
<evidence type="ECO:0000256" key="8">
    <source>
        <dbReference type="SAM" id="MobiDB-lite"/>
    </source>
</evidence>
<protein>
    <submittedName>
        <fullName evidence="11">Lipopolysaccharide-induced tumor necrosis factor-alpha factor homolog isoform X2</fullName>
    </submittedName>
</protein>
<feature type="domain" description="LITAF" evidence="9">
    <location>
        <begin position="75"/>
        <end position="159"/>
    </location>
</feature>
<dbReference type="GeneID" id="106812951"/>
<evidence type="ECO:0000256" key="1">
    <source>
        <dbReference type="ARBA" id="ARBA00004414"/>
    </source>
</evidence>
<dbReference type="Proteomes" id="UP000695022">
    <property type="component" value="Unplaced"/>
</dbReference>
<evidence type="ECO:0000256" key="7">
    <source>
        <dbReference type="ARBA" id="ARBA00023136"/>
    </source>
</evidence>
<keyword evidence="7" id="KW-0472">Membrane</keyword>
<accession>A0ABM1EJT5</accession>
<evidence type="ECO:0000313" key="10">
    <source>
        <dbReference type="Proteomes" id="UP000695022"/>
    </source>
</evidence>
<organism evidence="10 11">
    <name type="scientific">Priapulus caudatus</name>
    <name type="common">Priapulid worm</name>
    <dbReference type="NCBI Taxonomy" id="37621"/>
    <lineage>
        <taxon>Eukaryota</taxon>
        <taxon>Metazoa</taxon>
        <taxon>Ecdysozoa</taxon>
        <taxon>Scalidophora</taxon>
        <taxon>Priapulida</taxon>
        <taxon>Priapulimorpha</taxon>
        <taxon>Priapulimorphida</taxon>
        <taxon>Priapulidae</taxon>
        <taxon>Priapulus</taxon>
    </lineage>
</organism>
<evidence type="ECO:0000313" key="11">
    <source>
        <dbReference type="RefSeq" id="XP_014672456.1"/>
    </source>
</evidence>
<feature type="region of interest" description="Disordered" evidence="8">
    <location>
        <begin position="1"/>
        <end position="43"/>
    </location>
</feature>
<dbReference type="PROSITE" id="PS51837">
    <property type="entry name" value="LITAF"/>
    <property type="match status" value="1"/>
</dbReference>
<evidence type="ECO:0000256" key="2">
    <source>
        <dbReference type="ARBA" id="ARBA00004481"/>
    </source>
</evidence>
<keyword evidence="5" id="KW-0479">Metal-binding</keyword>
<evidence type="ECO:0000256" key="5">
    <source>
        <dbReference type="ARBA" id="ARBA00022723"/>
    </source>
</evidence>
<keyword evidence="10" id="KW-1185">Reference proteome</keyword>
<reference evidence="11" key="1">
    <citation type="submission" date="2025-08" db="UniProtKB">
        <authorList>
            <consortium name="RefSeq"/>
        </authorList>
    </citation>
    <scope>IDENTIFICATION</scope>
</reference>
<evidence type="ECO:0000259" key="9">
    <source>
        <dbReference type="PROSITE" id="PS51837"/>
    </source>
</evidence>
<dbReference type="SMART" id="SM00714">
    <property type="entry name" value="LITAF"/>
    <property type="match status" value="1"/>
</dbReference>
<keyword evidence="6" id="KW-0862">Zinc</keyword>
<dbReference type="InterPro" id="IPR037519">
    <property type="entry name" value="LITAF_fam"/>
</dbReference>
<dbReference type="Pfam" id="PF10601">
    <property type="entry name" value="zf-LITAF-like"/>
    <property type="match status" value="1"/>
</dbReference>
<comment type="similarity">
    <text evidence="4">Belongs to the CDIP1/LITAF family.</text>
</comment>
<dbReference type="InterPro" id="IPR006629">
    <property type="entry name" value="LITAF"/>
</dbReference>
<dbReference type="PANTHER" id="PTHR23292:SF6">
    <property type="entry name" value="FI16602P1-RELATED"/>
    <property type="match status" value="1"/>
</dbReference>
<sequence length="160" mass="16775">MAEKQAVSTGAAAAATAATATSGQGPEQGAPLEAPPPYTPGEYGKMYQPEPGYPAQPSNWMPPAAAPIPVGEVPNTTMFITHVQCLGPVSATLQCPACQATVLTSVETAPGSAAWLTSLVCCVFGCWWGCCLIPFCIPEMQDVKHSCPNCRHHIGTYRRL</sequence>
<evidence type="ECO:0000256" key="4">
    <source>
        <dbReference type="ARBA" id="ARBA00005975"/>
    </source>
</evidence>
<comment type="subcellular location">
    <subcellularLocation>
        <location evidence="2">Endosome membrane</location>
        <topology evidence="2">Peripheral membrane protein</topology>
    </subcellularLocation>
    <subcellularLocation>
        <location evidence="1">Late endosome membrane</location>
    </subcellularLocation>
    <subcellularLocation>
        <location evidence="3">Lysosome membrane</location>
        <topology evidence="3">Peripheral membrane protein</topology>
        <orientation evidence="3">Cytoplasmic side</orientation>
    </subcellularLocation>
</comment>
<dbReference type="PANTHER" id="PTHR23292">
    <property type="entry name" value="LIPOPOLYSACCHARIDE-INDUCED TUMOR NECROSIS FACTOR-ALPHA FACTOR"/>
    <property type="match status" value="1"/>
</dbReference>
<proteinExistence type="inferred from homology"/>
<feature type="compositionally biased region" description="Low complexity" evidence="8">
    <location>
        <begin position="11"/>
        <end position="21"/>
    </location>
</feature>
<evidence type="ECO:0000256" key="3">
    <source>
        <dbReference type="ARBA" id="ARBA00004630"/>
    </source>
</evidence>